<protein>
    <recommendedName>
        <fullName evidence="4">Trichohyalin-plectin-homology domain-containing protein</fullName>
    </recommendedName>
</protein>
<reference evidence="2 3" key="1">
    <citation type="submission" date="2019-02" db="EMBL/GenBank/DDBJ databases">
        <title>Opniocepnalus argus genome.</title>
        <authorList>
            <person name="Zhou C."/>
            <person name="Xiao S."/>
        </authorList>
    </citation>
    <scope>NUCLEOTIDE SEQUENCE [LARGE SCALE GENOMIC DNA]</scope>
    <source>
        <strain evidence="2">OARG1902GOOAL</strain>
        <tissue evidence="2">Muscle</tissue>
    </source>
</reference>
<dbReference type="EMBL" id="CM015731">
    <property type="protein sequence ID" value="KAF3704746.1"/>
    <property type="molecule type" value="Genomic_DNA"/>
</dbReference>
<evidence type="ECO:0008006" key="4">
    <source>
        <dbReference type="Google" id="ProtNLM"/>
    </source>
</evidence>
<evidence type="ECO:0000313" key="2">
    <source>
        <dbReference type="EMBL" id="KAF3704746.1"/>
    </source>
</evidence>
<sequence>MQSLLQQEKAPLKPLSNPAPAACWADETVNVRQKMEEGERTWHLGELYAQEEIQIQQQHRKQSRKMYSTHRLRDLYSQMRQREMEARRLDMEKVQRARAQFALDYNIQQRQNKQAVENSRKRSKCNLSKMALAQGLPESRADCKRNALRQSSKAKPKLNIAPLRKTPPSTKIKKQTQEEYFSKITAQEAELKNQERHKMIARAKFMDLQQDPMLQKRIAQEQKRQSDEEMRSRQEEYVRQEQEKPRLKQLSNQALSAHQAKQFKENQEIREKQMQQKRKGERNQQRGEINAKEGPRNQARKRELRKVFSKHELEDLSNKKLQRGMKVSKQDLKEKQRLQGQIDLENKIQQKQNDQVEKFRNLQLLIENGTDKLEAASCSLSLTAKVQKTEDVISCALAKQDALVAKQEKDEEEKRAAMIQSIAAHRERVIQERKQKEQAERKSNLDWLEAQKEADRQFRQDEALKAQRAREAAIECEKVNKILIAQQRAYAEKLKREECEAELRNAKRLAEREEELERYEGGTPTSGCKYRRVRYPSRM</sequence>
<accession>A0A6G1QRP2</accession>
<dbReference type="AlphaFoldDB" id="A0A6G1QRP2"/>
<organism evidence="2 3">
    <name type="scientific">Channa argus</name>
    <name type="common">Northern snakehead</name>
    <name type="synonym">Ophicephalus argus</name>
    <dbReference type="NCBI Taxonomy" id="215402"/>
    <lineage>
        <taxon>Eukaryota</taxon>
        <taxon>Metazoa</taxon>
        <taxon>Chordata</taxon>
        <taxon>Craniata</taxon>
        <taxon>Vertebrata</taxon>
        <taxon>Euteleostomi</taxon>
        <taxon>Actinopterygii</taxon>
        <taxon>Neopterygii</taxon>
        <taxon>Teleostei</taxon>
        <taxon>Neoteleostei</taxon>
        <taxon>Acanthomorphata</taxon>
        <taxon>Anabantaria</taxon>
        <taxon>Anabantiformes</taxon>
        <taxon>Channoidei</taxon>
        <taxon>Channidae</taxon>
        <taxon>Channa</taxon>
    </lineage>
</organism>
<feature type="compositionally biased region" description="Basic and acidic residues" evidence="1">
    <location>
        <begin position="262"/>
        <end position="274"/>
    </location>
</feature>
<reference evidence="3" key="2">
    <citation type="submission" date="2019-02" db="EMBL/GenBank/DDBJ databases">
        <title>Opniocepnalus argus Var Kimnra genome.</title>
        <authorList>
            <person name="Zhou C."/>
            <person name="Xiao S."/>
        </authorList>
    </citation>
    <scope>NUCLEOTIDE SEQUENCE [LARGE SCALE GENOMIC DNA]</scope>
</reference>
<evidence type="ECO:0000313" key="3">
    <source>
        <dbReference type="Proteomes" id="UP000503349"/>
    </source>
</evidence>
<feature type="compositionally biased region" description="Basic residues" evidence="1">
    <location>
        <begin position="529"/>
        <end position="539"/>
    </location>
</feature>
<feature type="compositionally biased region" description="Basic and acidic residues" evidence="1">
    <location>
        <begin position="281"/>
        <end position="295"/>
    </location>
</feature>
<feature type="region of interest" description="Disordered" evidence="1">
    <location>
        <begin position="217"/>
        <end position="303"/>
    </location>
</feature>
<proteinExistence type="predicted"/>
<gene>
    <name evidence="2" type="ORF">EXN66_Car020436</name>
</gene>
<evidence type="ECO:0000256" key="1">
    <source>
        <dbReference type="SAM" id="MobiDB-lite"/>
    </source>
</evidence>
<feature type="region of interest" description="Disordered" evidence="1">
    <location>
        <begin position="517"/>
        <end position="539"/>
    </location>
</feature>
<name>A0A6G1QRP2_CHAAH</name>
<feature type="region of interest" description="Disordered" evidence="1">
    <location>
        <begin position="148"/>
        <end position="175"/>
    </location>
</feature>
<keyword evidence="3" id="KW-1185">Reference proteome</keyword>
<feature type="compositionally biased region" description="Basic and acidic residues" evidence="1">
    <location>
        <begin position="218"/>
        <end position="246"/>
    </location>
</feature>
<dbReference type="Proteomes" id="UP000503349">
    <property type="component" value="Chromosome 20"/>
</dbReference>